<dbReference type="EMBL" id="PKPP01002730">
    <property type="protein sequence ID" value="PWA73504.1"/>
    <property type="molecule type" value="Genomic_DNA"/>
</dbReference>
<dbReference type="GO" id="GO:0003676">
    <property type="term" value="F:nucleic acid binding"/>
    <property type="evidence" value="ECO:0007669"/>
    <property type="project" value="InterPro"/>
</dbReference>
<dbReference type="OrthoDB" id="1717299at2759"/>
<dbReference type="InterPro" id="IPR036397">
    <property type="entry name" value="RNaseH_sf"/>
</dbReference>
<keyword evidence="3" id="KW-0808">Transferase</keyword>
<dbReference type="SUPFAM" id="SSF53098">
    <property type="entry name" value="Ribonuclease H-like"/>
    <property type="match status" value="1"/>
</dbReference>
<organism evidence="3 4">
    <name type="scientific">Artemisia annua</name>
    <name type="common">Sweet wormwood</name>
    <dbReference type="NCBI Taxonomy" id="35608"/>
    <lineage>
        <taxon>Eukaryota</taxon>
        <taxon>Viridiplantae</taxon>
        <taxon>Streptophyta</taxon>
        <taxon>Embryophyta</taxon>
        <taxon>Tracheophyta</taxon>
        <taxon>Spermatophyta</taxon>
        <taxon>Magnoliopsida</taxon>
        <taxon>eudicotyledons</taxon>
        <taxon>Gunneridae</taxon>
        <taxon>Pentapetalae</taxon>
        <taxon>asterids</taxon>
        <taxon>campanulids</taxon>
        <taxon>Asterales</taxon>
        <taxon>Asteraceae</taxon>
        <taxon>Asteroideae</taxon>
        <taxon>Anthemideae</taxon>
        <taxon>Artemisiinae</taxon>
        <taxon>Artemisia</taxon>
    </lineage>
</organism>
<sequence>MWIGYVLVCIRLVGDGRIVNVWEDFWLANHRRLGPKPDSCEVVYVRDLLNDVGDAWNRDPLFSLFPHDVANKILCCFVSQSSPDTIYWLNSSHGQFSCKTAYFLALDTLLEVELNDTEDRMKLWHAVWKANVPNKIKLFIWRALHNYVPTVENMRIRRLNLSSFFCTHCGELGEDVMHILYRCSVAKEVWVRCSLDRLLEEGNPDTLEDLCHVILEKIPSSWELFLMILWGLWTRRNERFHGQLDGRAQEVDVVAKHLLLEYQVANKKELATISNEIKERGSWVKPQLQQVKLNTDASWQKETGRAGLGFVARNHNGEVLLSGARVECYAASPLEAEAKAIMWAMTHALSKNFQNVVFESDSLCLVNALRYRSVLRQITCLFSQILVSSEAFSTCNWSFVKREGNMVAHSIATWGLGHSEEIVLDGRVPDCTFFRATNDVLLSHV</sequence>
<name>A0A2U1NJ09_ARTAN</name>
<dbReference type="CDD" id="cd06222">
    <property type="entry name" value="RNase_H_like"/>
    <property type="match status" value="1"/>
</dbReference>
<keyword evidence="4" id="KW-1185">Reference proteome</keyword>
<dbReference type="GO" id="GO:0004523">
    <property type="term" value="F:RNA-DNA hybrid ribonuclease activity"/>
    <property type="evidence" value="ECO:0007669"/>
    <property type="project" value="InterPro"/>
</dbReference>
<dbReference type="Pfam" id="PF13966">
    <property type="entry name" value="zf-RVT"/>
    <property type="match status" value="1"/>
</dbReference>
<keyword evidence="3" id="KW-0548">Nucleotidyltransferase</keyword>
<dbReference type="Pfam" id="PF13456">
    <property type="entry name" value="RVT_3"/>
    <property type="match status" value="1"/>
</dbReference>
<dbReference type="Gene3D" id="3.30.420.10">
    <property type="entry name" value="Ribonuclease H-like superfamily/Ribonuclease H"/>
    <property type="match status" value="1"/>
</dbReference>
<keyword evidence="3" id="KW-0695">RNA-directed DNA polymerase</keyword>
<dbReference type="GO" id="GO:0003964">
    <property type="term" value="F:RNA-directed DNA polymerase activity"/>
    <property type="evidence" value="ECO:0007669"/>
    <property type="project" value="UniProtKB-KW"/>
</dbReference>
<dbReference type="STRING" id="35608.A0A2U1NJ09"/>
<feature type="domain" description="RNase H type-1" evidence="1">
    <location>
        <begin position="294"/>
        <end position="414"/>
    </location>
</feature>
<proteinExistence type="predicted"/>
<evidence type="ECO:0000259" key="2">
    <source>
        <dbReference type="Pfam" id="PF13966"/>
    </source>
</evidence>
<comment type="caution">
    <text evidence="3">The sequence shown here is derived from an EMBL/GenBank/DDBJ whole genome shotgun (WGS) entry which is preliminary data.</text>
</comment>
<evidence type="ECO:0000313" key="4">
    <source>
        <dbReference type="Proteomes" id="UP000245207"/>
    </source>
</evidence>
<protein>
    <submittedName>
        <fullName evidence="3">Reverse transcriptase</fullName>
    </submittedName>
</protein>
<gene>
    <name evidence="3" type="ORF">CTI12_AA258850</name>
</gene>
<dbReference type="InterPro" id="IPR026960">
    <property type="entry name" value="RVT-Znf"/>
</dbReference>
<dbReference type="InterPro" id="IPR044730">
    <property type="entry name" value="RNase_H-like_dom_plant"/>
</dbReference>
<dbReference type="InterPro" id="IPR012337">
    <property type="entry name" value="RNaseH-like_sf"/>
</dbReference>
<dbReference type="Proteomes" id="UP000245207">
    <property type="component" value="Unassembled WGS sequence"/>
</dbReference>
<dbReference type="InterPro" id="IPR052929">
    <property type="entry name" value="RNase_H-like_EbsB-rel"/>
</dbReference>
<accession>A0A2U1NJ09</accession>
<dbReference type="InterPro" id="IPR002156">
    <property type="entry name" value="RNaseH_domain"/>
</dbReference>
<dbReference type="AlphaFoldDB" id="A0A2U1NJ09"/>
<dbReference type="PANTHER" id="PTHR47074:SF11">
    <property type="entry name" value="REVERSE TRANSCRIPTASE-LIKE PROTEIN"/>
    <property type="match status" value="1"/>
</dbReference>
<dbReference type="PANTHER" id="PTHR47074">
    <property type="entry name" value="BNAC02G40300D PROTEIN"/>
    <property type="match status" value="1"/>
</dbReference>
<evidence type="ECO:0000259" key="1">
    <source>
        <dbReference type="Pfam" id="PF13456"/>
    </source>
</evidence>
<evidence type="ECO:0000313" key="3">
    <source>
        <dbReference type="EMBL" id="PWA73504.1"/>
    </source>
</evidence>
<reference evidence="3 4" key="1">
    <citation type="journal article" date="2018" name="Mol. Plant">
        <title>The genome of Artemisia annua provides insight into the evolution of Asteraceae family and artemisinin biosynthesis.</title>
        <authorList>
            <person name="Shen Q."/>
            <person name="Zhang L."/>
            <person name="Liao Z."/>
            <person name="Wang S."/>
            <person name="Yan T."/>
            <person name="Shi P."/>
            <person name="Liu M."/>
            <person name="Fu X."/>
            <person name="Pan Q."/>
            <person name="Wang Y."/>
            <person name="Lv Z."/>
            <person name="Lu X."/>
            <person name="Zhang F."/>
            <person name="Jiang W."/>
            <person name="Ma Y."/>
            <person name="Chen M."/>
            <person name="Hao X."/>
            <person name="Li L."/>
            <person name="Tang Y."/>
            <person name="Lv G."/>
            <person name="Zhou Y."/>
            <person name="Sun X."/>
            <person name="Brodelius P.E."/>
            <person name="Rose J.K.C."/>
            <person name="Tang K."/>
        </authorList>
    </citation>
    <scope>NUCLEOTIDE SEQUENCE [LARGE SCALE GENOMIC DNA]</scope>
    <source>
        <strain evidence="4">cv. Huhao1</strain>
        <tissue evidence="3">Leaf</tissue>
    </source>
</reference>
<feature type="domain" description="Reverse transcriptase zinc-binding" evidence="2">
    <location>
        <begin position="115"/>
        <end position="190"/>
    </location>
</feature>